<comment type="similarity">
    <text evidence="2">Belongs to the ATPase alpha/beta chains family.</text>
</comment>
<dbReference type="InterPro" id="IPR020003">
    <property type="entry name" value="ATPase_a/bsu_AS"/>
</dbReference>
<keyword evidence="3" id="KW-0813">Transport</keyword>
<dbReference type="AlphaFoldDB" id="A0A2V5KCY9"/>
<proteinExistence type="inferred from homology"/>
<dbReference type="SUPFAM" id="SSF47917">
    <property type="entry name" value="C-terminal domain of alpha and beta subunits of F1 ATP synthase"/>
    <property type="match status" value="1"/>
</dbReference>
<evidence type="ECO:0000256" key="6">
    <source>
        <dbReference type="ARBA" id="ARBA00022967"/>
    </source>
</evidence>
<evidence type="ECO:0000256" key="5">
    <source>
        <dbReference type="ARBA" id="ARBA00022840"/>
    </source>
</evidence>
<keyword evidence="5" id="KW-0067">ATP-binding</keyword>
<comment type="subcellular location">
    <subcellularLocation>
        <location evidence="1">Membrane</location>
    </subcellularLocation>
</comment>
<dbReference type="PROSITE" id="PS00152">
    <property type="entry name" value="ATPASE_ALPHA_BETA"/>
    <property type="match status" value="1"/>
</dbReference>
<evidence type="ECO:0000256" key="10">
    <source>
        <dbReference type="ARBA" id="ARBA00023310"/>
    </source>
</evidence>
<dbReference type="OrthoDB" id="2447669at2"/>
<evidence type="ECO:0000256" key="4">
    <source>
        <dbReference type="ARBA" id="ARBA00022741"/>
    </source>
</evidence>
<dbReference type="SUPFAM" id="SSF52540">
    <property type="entry name" value="P-loop containing nucleoside triphosphate hydrolases"/>
    <property type="match status" value="1"/>
</dbReference>
<dbReference type="Gene3D" id="1.10.1140.10">
    <property type="entry name" value="Bovine Mitochondrial F1-atpase, Atp Synthase Beta Chain, Chain D, domain 3"/>
    <property type="match status" value="1"/>
</dbReference>
<evidence type="ECO:0000313" key="11">
    <source>
        <dbReference type="EMBL" id="PYI57519.1"/>
    </source>
</evidence>
<evidence type="ECO:0000256" key="7">
    <source>
        <dbReference type="ARBA" id="ARBA00023065"/>
    </source>
</evidence>
<organism evidence="11 12">
    <name type="scientific">Paenibacillus flagellatus</name>
    <dbReference type="NCBI Taxonomy" id="2211139"/>
    <lineage>
        <taxon>Bacteria</taxon>
        <taxon>Bacillati</taxon>
        <taxon>Bacillota</taxon>
        <taxon>Bacilli</taxon>
        <taxon>Bacillales</taxon>
        <taxon>Paenibacillaceae</taxon>
        <taxon>Paenibacillus</taxon>
    </lineage>
</organism>
<protein>
    <recommendedName>
        <fullName evidence="13">F-type H+-transporting ATPase subunit beta</fullName>
    </recommendedName>
</protein>
<evidence type="ECO:0000256" key="1">
    <source>
        <dbReference type="ARBA" id="ARBA00004370"/>
    </source>
</evidence>
<keyword evidence="9" id="KW-0139">CF(1)</keyword>
<dbReference type="PANTHER" id="PTHR15184:SF71">
    <property type="entry name" value="ATP SYNTHASE SUBUNIT BETA, MITOCHONDRIAL"/>
    <property type="match status" value="1"/>
</dbReference>
<keyword evidence="10" id="KW-0066">ATP synthesis</keyword>
<evidence type="ECO:0000256" key="9">
    <source>
        <dbReference type="ARBA" id="ARBA00023196"/>
    </source>
</evidence>
<gene>
    <name evidence="11" type="ORF">DLM86_03565</name>
</gene>
<comment type="caution">
    <text evidence="11">The sequence shown here is derived from an EMBL/GenBank/DDBJ whole genome shotgun (WGS) entry which is preliminary data.</text>
</comment>
<keyword evidence="4" id="KW-0547">Nucleotide-binding</keyword>
<reference evidence="11 12" key="1">
    <citation type="submission" date="2018-05" db="EMBL/GenBank/DDBJ databases">
        <title>Paenibacillus flagellatus sp. nov., isolated from selenium mineral soil.</title>
        <authorList>
            <person name="Dai X."/>
        </authorList>
    </citation>
    <scope>NUCLEOTIDE SEQUENCE [LARGE SCALE GENOMIC DNA]</scope>
    <source>
        <strain evidence="11 12">DXL2</strain>
    </source>
</reference>
<keyword evidence="6" id="KW-1278">Translocase</keyword>
<dbReference type="PANTHER" id="PTHR15184">
    <property type="entry name" value="ATP SYNTHASE"/>
    <property type="match status" value="1"/>
</dbReference>
<evidence type="ECO:0000256" key="2">
    <source>
        <dbReference type="ARBA" id="ARBA00008936"/>
    </source>
</evidence>
<dbReference type="InterPro" id="IPR024034">
    <property type="entry name" value="ATPase_F1/V1_b/a_C"/>
</dbReference>
<dbReference type="InterPro" id="IPR050053">
    <property type="entry name" value="ATPase_alpha/beta_chains"/>
</dbReference>
<sequence length="359" mass="38604">MIDDLHLNVPLLRRRVPNLTAAAKAAGLRPATVSNLCTGKIPVGRAEVRTVAILAALAGCTMDELVIRGAGAGVLETGIKALDLFAPLVRGGTAGAVARPGMGQLVLLAELFRRIGRQRGYATVLWRPKEESAGVEDAVREAEAVCASMEETYAAVCAARDSRDVLLGADREVVLSGELQTLRERLREAGARPVTIVLVDTRGESMDEDVPYGPLDTLWKFDADLAARHLFPAVDPVGSTSTVLEGAQLEAAHLTVQQRARKTLRRYRELRALARAWGAGRIPEAEQTAYRQGERLEAFLSQPFYVAEPFTNRPGEWTPLADTLDGVRRILDGAADGLEPEALTYIGRLALGPGDDAGL</sequence>
<evidence type="ECO:0000313" key="12">
    <source>
        <dbReference type="Proteomes" id="UP000247476"/>
    </source>
</evidence>
<dbReference type="InterPro" id="IPR027417">
    <property type="entry name" value="P-loop_NTPase"/>
</dbReference>
<name>A0A2V5KCY9_9BACL</name>
<dbReference type="Gene3D" id="3.40.50.300">
    <property type="entry name" value="P-loop containing nucleotide triphosphate hydrolases"/>
    <property type="match status" value="1"/>
</dbReference>
<keyword evidence="7" id="KW-0406">Ion transport</keyword>
<dbReference type="GO" id="GO:0045259">
    <property type="term" value="C:proton-transporting ATP synthase complex"/>
    <property type="evidence" value="ECO:0007669"/>
    <property type="project" value="UniProtKB-KW"/>
</dbReference>
<evidence type="ECO:0008006" key="13">
    <source>
        <dbReference type="Google" id="ProtNLM"/>
    </source>
</evidence>
<dbReference type="EMBL" id="QJVJ01000001">
    <property type="protein sequence ID" value="PYI57519.1"/>
    <property type="molecule type" value="Genomic_DNA"/>
</dbReference>
<dbReference type="RefSeq" id="WP_110838561.1">
    <property type="nucleotide sequence ID" value="NZ_QJVJ01000001.1"/>
</dbReference>
<evidence type="ECO:0000256" key="8">
    <source>
        <dbReference type="ARBA" id="ARBA00023136"/>
    </source>
</evidence>
<keyword evidence="8" id="KW-0472">Membrane</keyword>
<dbReference type="GO" id="GO:0046933">
    <property type="term" value="F:proton-transporting ATP synthase activity, rotational mechanism"/>
    <property type="evidence" value="ECO:0007669"/>
    <property type="project" value="TreeGrafter"/>
</dbReference>
<dbReference type="GO" id="GO:0005524">
    <property type="term" value="F:ATP binding"/>
    <property type="evidence" value="ECO:0007669"/>
    <property type="project" value="UniProtKB-KW"/>
</dbReference>
<dbReference type="Proteomes" id="UP000247476">
    <property type="component" value="Unassembled WGS sequence"/>
</dbReference>
<keyword evidence="12" id="KW-1185">Reference proteome</keyword>
<accession>A0A2V5KCY9</accession>
<evidence type="ECO:0000256" key="3">
    <source>
        <dbReference type="ARBA" id="ARBA00022448"/>
    </source>
</evidence>